<accession>A0A0K1QST6</accession>
<dbReference type="PANTHER" id="PTHR13593:SF113">
    <property type="entry name" value="SI:DKEY-266F7.9"/>
    <property type="match status" value="1"/>
</dbReference>
<reference evidence="1 2" key="1">
    <citation type="journal article" date="2012" name="J. Bacteriol.">
        <title>Draft genome sequence of the cyanide-utilizing bacterium Pseudomonas fluorescens strain NCIMB 11764.</title>
        <authorList>
            <person name="Vilo C.A."/>
            <person name="Benedik M.J."/>
            <person name="Kunz D.A."/>
            <person name="Dong Q."/>
        </authorList>
    </citation>
    <scope>NUCLEOTIDE SEQUENCE [LARGE SCALE GENOMIC DNA]</scope>
    <source>
        <strain evidence="1 2">NCIMB 11764</strain>
    </source>
</reference>
<dbReference type="InterPro" id="IPR051057">
    <property type="entry name" value="PI-PLC_domain"/>
</dbReference>
<gene>
    <name evidence="1" type="ORF">B723_20865</name>
</gene>
<dbReference type="GO" id="GO:0008081">
    <property type="term" value="F:phosphoric diester hydrolase activity"/>
    <property type="evidence" value="ECO:0007669"/>
    <property type="project" value="InterPro"/>
</dbReference>
<dbReference type="InterPro" id="IPR017946">
    <property type="entry name" value="PLC-like_Pdiesterase_TIM-brl"/>
</dbReference>
<evidence type="ECO:0000313" key="1">
    <source>
        <dbReference type="EMBL" id="AKV08707.1"/>
    </source>
</evidence>
<dbReference type="PROSITE" id="PS50007">
    <property type="entry name" value="PIPLC_X_DOMAIN"/>
    <property type="match status" value="1"/>
</dbReference>
<sequence>MNNDMNRLLPAFPYDTQYFTAHNWMTQLPVIDALSLAELVLPGAHNAGVDKKASYAAPGISHWAACQTHSFYYQLTHGARALDLRLEYEIGSNGVGTFWFQHNGFRSSRSLENLITSVIRFLQENPEEFIVLDFHQLNTGDQRLGYQEFNRLLMTHLGDRIIPYRNASLTLGQLKRASHAQRVLVAAEYHPAFDATLFSRSIQHEWSGIGTTSISELNAHITRVMKYPPSGNLPWSLSATSYHAAGGPVNIREQLDQWFDPAARDWVLKSSIINADFFETSNLVGHCRTANLIKANAYSH</sequence>
<dbReference type="AlphaFoldDB" id="A0A0K1QST6"/>
<dbReference type="EMBL" id="CP010945">
    <property type="protein sequence ID" value="AKV08707.1"/>
    <property type="molecule type" value="Genomic_DNA"/>
</dbReference>
<protein>
    <submittedName>
        <fullName evidence="1">Phospholipase</fullName>
    </submittedName>
</protein>
<dbReference type="CDD" id="cd08557">
    <property type="entry name" value="PI-PLCc_bacteria_like"/>
    <property type="match status" value="1"/>
</dbReference>
<dbReference type="SUPFAM" id="SSF51695">
    <property type="entry name" value="PLC-like phosphodiesterases"/>
    <property type="match status" value="1"/>
</dbReference>
<dbReference type="Gene3D" id="3.20.20.190">
    <property type="entry name" value="Phosphatidylinositol (PI) phosphodiesterase"/>
    <property type="match status" value="1"/>
</dbReference>
<dbReference type="Proteomes" id="UP000017175">
    <property type="component" value="Chromosome"/>
</dbReference>
<dbReference type="PANTHER" id="PTHR13593">
    <property type="match status" value="1"/>
</dbReference>
<dbReference type="eggNOG" id="ENOG5032CUC">
    <property type="taxonomic scope" value="Bacteria"/>
</dbReference>
<name>A0A0K1QST6_PSEFL</name>
<evidence type="ECO:0000313" key="2">
    <source>
        <dbReference type="Proteomes" id="UP000017175"/>
    </source>
</evidence>
<dbReference type="GO" id="GO:0006629">
    <property type="term" value="P:lipid metabolic process"/>
    <property type="evidence" value="ECO:0007669"/>
    <property type="project" value="InterPro"/>
</dbReference>
<organism evidence="1 2">
    <name type="scientific">Pseudomonas fluorescens NCIMB 11764</name>
    <dbReference type="NCBI Taxonomy" id="1221522"/>
    <lineage>
        <taxon>Bacteria</taxon>
        <taxon>Pseudomonadati</taxon>
        <taxon>Pseudomonadota</taxon>
        <taxon>Gammaproteobacteria</taxon>
        <taxon>Pseudomonadales</taxon>
        <taxon>Pseudomonadaceae</taxon>
        <taxon>Pseudomonas</taxon>
    </lineage>
</organism>
<dbReference type="RefSeq" id="WP_017338731.1">
    <property type="nucleotide sequence ID" value="NZ_CP010945.1"/>
</dbReference>
<proteinExistence type="predicted"/>